<dbReference type="AlphaFoldDB" id="A0ABD5V373"/>
<comment type="caution">
    <text evidence="10">The sequence shown here is derived from an EMBL/GenBank/DDBJ whole genome shotgun (WGS) entry which is preliminary data.</text>
</comment>
<gene>
    <name evidence="10" type="ORF">ACFQGH_08730</name>
</gene>
<proteinExistence type="predicted"/>
<evidence type="ECO:0000313" key="11">
    <source>
        <dbReference type="Proteomes" id="UP001596312"/>
    </source>
</evidence>
<feature type="transmembrane region" description="Helical" evidence="7">
    <location>
        <begin position="126"/>
        <end position="152"/>
    </location>
</feature>
<reference evidence="10 11" key="1">
    <citation type="journal article" date="2019" name="Int. J. Syst. Evol. Microbiol.">
        <title>The Global Catalogue of Microorganisms (GCM) 10K type strain sequencing project: providing services to taxonomists for standard genome sequencing and annotation.</title>
        <authorList>
            <consortium name="The Broad Institute Genomics Platform"/>
            <consortium name="The Broad Institute Genome Sequencing Center for Infectious Disease"/>
            <person name="Wu L."/>
            <person name="Ma J."/>
        </authorList>
    </citation>
    <scope>NUCLEOTIDE SEQUENCE [LARGE SCALE GENOMIC DNA]</scope>
    <source>
        <strain evidence="10 11">CGMCC 1.3240</strain>
    </source>
</reference>
<keyword evidence="2" id="KW-1003">Cell membrane</keyword>
<dbReference type="InterPro" id="IPR052218">
    <property type="entry name" value="Preflagellin_Peptidase"/>
</dbReference>
<comment type="subcellular location">
    <subcellularLocation>
        <location evidence="1">Cell membrane</location>
        <topology evidence="1">Multi-pass membrane protein</topology>
    </subcellularLocation>
</comment>
<feature type="transmembrane region" description="Helical" evidence="7">
    <location>
        <begin position="34"/>
        <end position="55"/>
    </location>
</feature>
<dbReference type="Pfam" id="PF01478">
    <property type="entry name" value="Peptidase_A24"/>
    <property type="match status" value="1"/>
</dbReference>
<evidence type="ECO:0000256" key="6">
    <source>
        <dbReference type="SAM" id="MobiDB-lite"/>
    </source>
</evidence>
<evidence type="ECO:0000256" key="1">
    <source>
        <dbReference type="ARBA" id="ARBA00004651"/>
    </source>
</evidence>
<evidence type="ECO:0000256" key="4">
    <source>
        <dbReference type="ARBA" id="ARBA00022989"/>
    </source>
</evidence>
<dbReference type="InterPro" id="IPR009655">
    <property type="entry name" value="Preflagellin_peptidase_C"/>
</dbReference>
<dbReference type="GO" id="GO:0004190">
    <property type="term" value="F:aspartic-type endopeptidase activity"/>
    <property type="evidence" value="ECO:0007669"/>
    <property type="project" value="UniProtKB-EC"/>
</dbReference>
<dbReference type="Proteomes" id="UP001596312">
    <property type="component" value="Unassembled WGS sequence"/>
</dbReference>
<evidence type="ECO:0000256" key="5">
    <source>
        <dbReference type="ARBA" id="ARBA00023136"/>
    </source>
</evidence>
<organism evidence="10 11">
    <name type="scientific">Halalkalicoccus tibetensis</name>
    <dbReference type="NCBI Taxonomy" id="175632"/>
    <lineage>
        <taxon>Archaea</taxon>
        <taxon>Methanobacteriati</taxon>
        <taxon>Methanobacteriota</taxon>
        <taxon>Stenosarchaea group</taxon>
        <taxon>Halobacteria</taxon>
        <taxon>Halobacteriales</taxon>
        <taxon>Halococcaceae</taxon>
        <taxon>Halalkalicoccus</taxon>
    </lineage>
</organism>
<keyword evidence="10" id="KW-0378">Hydrolase</keyword>
<accession>A0ABD5V373</accession>
<feature type="transmembrane region" description="Helical" evidence="7">
    <location>
        <begin position="282"/>
        <end position="307"/>
    </location>
</feature>
<dbReference type="Gene3D" id="1.20.120.1220">
    <property type="match status" value="1"/>
</dbReference>
<name>A0ABD5V373_9EURY</name>
<protein>
    <submittedName>
        <fullName evidence="10">Prepilin peptidase</fullName>
        <ecNumber evidence="10">3.4.23.43</ecNumber>
    </submittedName>
</protein>
<dbReference type="GO" id="GO:0005886">
    <property type="term" value="C:plasma membrane"/>
    <property type="evidence" value="ECO:0007669"/>
    <property type="project" value="UniProtKB-SubCell"/>
</dbReference>
<evidence type="ECO:0000256" key="7">
    <source>
        <dbReference type="SAM" id="Phobius"/>
    </source>
</evidence>
<evidence type="ECO:0000259" key="9">
    <source>
        <dbReference type="Pfam" id="PF06847"/>
    </source>
</evidence>
<sequence>MPASVPDLLRLVVVPVLVWAAYRDVKTRRVPSVTWKPVFALGAVLFVWDGLTAFAAGGQPWLFFLVGAGISLLIVIPAAYGFWRFGAFGGADAKALIVLALLFPTYPIYEVGAVQLPLVWTPTGAFALTILANTVLVGACYPLALAAGNALAGRFTPTMFVGRPVRWSEVERTHGRLLEDGEGFTRSGLDLDALRMYLRWRGATLSDLREDPSQYRDPGSLPAEPSPAGDGAVADGGVVEDEWGAEAFLADVGSAYGTTPAGLRAGLDVLTTRETVWVSPGIPFLVPILLGLLVGLTYGDLLIGALLTAGVL</sequence>
<feature type="transmembrane region" description="Helical" evidence="7">
    <location>
        <begin position="61"/>
        <end position="83"/>
    </location>
</feature>
<dbReference type="InterPro" id="IPR000045">
    <property type="entry name" value="Prepilin_IV_endopep_pep"/>
</dbReference>
<evidence type="ECO:0000259" key="8">
    <source>
        <dbReference type="Pfam" id="PF01478"/>
    </source>
</evidence>
<feature type="region of interest" description="Disordered" evidence="6">
    <location>
        <begin position="209"/>
        <end position="232"/>
    </location>
</feature>
<dbReference type="EC" id="3.4.23.43" evidence="10"/>
<keyword evidence="11" id="KW-1185">Reference proteome</keyword>
<dbReference type="Pfam" id="PF06847">
    <property type="entry name" value="Arc_PepC_II"/>
    <property type="match status" value="1"/>
</dbReference>
<keyword evidence="5 7" id="KW-0472">Membrane</keyword>
<dbReference type="EMBL" id="JBHSXQ010000003">
    <property type="protein sequence ID" value="MFC6905276.1"/>
    <property type="molecule type" value="Genomic_DNA"/>
</dbReference>
<feature type="transmembrane region" description="Helical" evidence="7">
    <location>
        <begin position="6"/>
        <end position="22"/>
    </location>
</feature>
<dbReference type="PANTHER" id="PTHR36506">
    <property type="entry name" value="PREFLAGELLIN PEPTIDASE"/>
    <property type="match status" value="1"/>
</dbReference>
<feature type="transmembrane region" description="Helical" evidence="7">
    <location>
        <begin position="95"/>
        <end position="120"/>
    </location>
</feature>
<dbReference type="PANTHER" id="PTHR36506:SF1">
    <property type="entry name" value="PREFLAGELLIN PEPTIDASE"/>
    <property type="match status" value="1"/>
</dbReference>
<keyword evidence="3 7" id="KW-0812">Transmembrane</keyword>
<feature type="domain" description="Prepilin type IV endopeptidase peptidase" evidence="8">
    <location>
        <begin position="12"/>
        <end position="142"/>
    </location>
</feature>
<evidence type="ECO:0000313" key="10">
    <source>
        <dbReference type="EMBL" id="MFC6905276.1"/>
    </source>
</evidence>
<feature type="domain" description="Preflagellin peptidase C-terminal" evidence="9">
    <location>
        <begin position="273"/>
        <end position="301"/>
    </location>
</feature>
<evidence type="ECO:0000256" key="3">
    <source>
        <dbReference type="ARBA" id="ARBA00022692"/>
    </source>
</evidence>
<dbReference type="RefSeq" id="WP_340603800.1">
    <property type="nucleotide sequence ID" value="NZ_JBBMXV010000003.1"/>
</dbReference>
<evidence type="ECO:0000256" key="2">
    <source>
        <dbReference type="ARBA" id="ARBA00022475"/>
    </source>
</evidence>
<keyword evidence="4 7" id="KW-1133">Transmembrane helix</keyword>